<dbReference type="InterPro" id="IPR033985">
    <property type="entry name" value="SusD-like_N"/>
</dbReference>
<dbReference type="GO" id="GO:0009279">
    <property type="term" value="C:cell outer membrane"/>
    <property type="evidence" value="ECO:0007669"/>
    <property type="project" value="UniProtKB-SubCell"/>
</dbReference>
<dbReference type="Pfam" id="PF14322">
    <property type="entry name" value="SusD-like_3"/>
    <property type="match status" value="1"/>
</dbReference>
<evidence type="ECO:0000313" key="8">
    <source>
        <dbReference type="EMBL" id="KAA2245732.1"/>
    </source>
</evidence>
<keyword evidence="3" id="KW-0732">Signal</keyword>
<sequence length="481" mass="53535">MRTIQLKNILTGGLMACVALTACTRENFFDDPLDAVPTDIAFSTPERIEKSAVGMYSALQNINWGCGRNLIYADVQGLDANPNNFFNNVGFFDLMRPNDVTITAAWSAAYNTIYTANLFVKNFQPKQSLVTPAKADQYIGESEFIRAYNYFYLVNFWAQPYTDTIKGPDANPGVPLILEAADDPFGAGNLVQRASVKAVYDQIEKDLKDAAIRLPEDYGDANSRVTRATKGAARALLMRMYLYKGDWANAVTYADSLINSGLYELNPTPATLYRNYTTKESIFSIAFSGSNNPDRNNALSAHYSPTVRGDISLSNAFLQLMDTTIDLRYKDLVITTVRGTGPSASTYYWSTKYTSFGDWVPVIRFAEVLLVKAEALARQGIPTAPLNTDALGCLMRVRARSNGGPMLAATNAQLIQAILKERRIELAFEGQAYFDLQRTRQPVPPHASIQHEQPYGSNYRVWPIPQRDMNIMPDLIQNPGY</sequence>
<dbReference type="EMBL" id="VUOC01000001">
    <property type="protein sequence ID" value="KAA2245732.1"/>
    <property type="molecule type" value="Genomic_DNA"/>
</dbReference>
<evidence type="ECO:0000256" key="4">
    <source>
        <dbReference type="ARBA" id="ARBA00023136"/>
    </source>
</evidence>
<dbReference type="Proteomes" id="UP000324611">
    <property type="component" value="Unassembled WGS sequence"/>
</dbReference>
<keyword evidence="4" id="KW-0472">Membrane</keyword>
<dbReference type="SUPFAM" id="SSF48452">
    <property type="entry name" value="TPR-like"/>
    <property type="match status" value="1"/>
</dbReference>
<reference evidence="8 9" key="2">
    <citation type="submission" date="2019-09" db="EMBL/GenBank/DDBJ databases">
        <authorList>
            <person name="Jin C."/>
        </authorList>
    </citation>
    <scope>NUCLEOTIDE SEQUENCE [LARGE SCALE GENOMIC DNA]</scope>
    <source>
        <strain evidence="8 9">BN140078</strain>
    </source>
</reference>
<evidence type="ECO:0000256" key="5">
    <source>
        <dbReference type="ARBA" id="ARBA00023237"/>
    </source>
</evidence>
<feature type="domain" description="SusD-like N-terminal" evidence="7">
    <location>
        <begin position="37"/>
        <end position="242"/>
    </location>
</feature>
<evidence type="ECO:0000259" key="6">
    <source>
        <dbReference type="Pfam" id="PF07980"/>
    </source>
</evidence>
<evidence type="ECO:0000313" key="9">
    <source>
        <dbReference type="Proteomes" id="UP000324611"/>
    </source>
</evidence>
<accession>A0A5B2W514</accession>
<comment type="subcellular location">
    <subcellularLocation>
        <location evidence="1">Cell outer membrane</location>
    </subcellularLocation>
</comment>
<dbReference type="Pfam" id="PF07980">
    <property type="entry name" value="SusD_RagB"/>
    <property type="match status" value="1"/>
</dbReference>
<dbReference type="InterPro" id="IPR012944">
    <property type="entry name" value="SusD_RagB_dom"/>
</dbReference>
<comment type="similarity">
    <text evidence="2">Belongs to the SusD family.</text>
</comment>
<evidence type="ECO:0000256" key="2">
    <source>
        <dbReference type="ARBA" id="ARBA00006275"/>
    </source>
</evidence>
<comment type="caution">
    <text evidence="8">The sequence shown here is derived from an EMBL/GenBank/DDBJ whole genome shotgun (WGS) entry which is preliminary data.</text>
</comment>
<evidence type="ECO:0000259" key="7">
    <source>
        <dbReference type="Pfam" id="PF14322"/>
    </source>
</evidence>
<organism evidence="8 9">
    <name type="scientific">Chitinophaga agrisoli</name>
    <dbReference type="NCBI Taxonomy" id="2607653"/>
    <lineage>
        <taxon>Bacteria</taxon>
        <taxon>Pseudomonadati</taxon>
        <taxon>Bacteroidota</taxon>
        <taxon>Chitinophagia</taxon>
        <taxon>Chitinophagales</taxon>
        <taxon>Chitinophagaceae</taxon>
        <taxon>Chitinophaga</taxon>
    </lineage>
</organism>
<dbReference type="RefSeq" id="WP_149837122.1">
    <property type="nucleotide sequence ID" value="NZ_VUOC01000001.1"/>
</dbReference>
<dbReference type="CDD" id="cd08977">
    <property type="entry name" value="SusD"/>
    <property type="match status" value="1"/>
</dbReference>
<gene>
    <name evidence="8" type="ORF">F0L74_07205</name>
</gene>
<proteinExistence type="inferred from homology"/>
<name>A0A5B2W514_9BACT</name>
<feature type="domain" description="RagB/SusD" evidence="6">
    <location>
        <begin position="357"/>
        <end position="481"/>
    </location>
</feature>
<keyword evidence="9" id="KW-1185">Reference proteome</keyword>
<dbReference type="Gene3D" id="1.25.40.390">
    <property type="match status" value="1"/>
</dbReference>
<evidence type="ECO:0000256" key="3">
    <source>
        <dbReference type="ARBA" id="ARBA00022729"/>
    </source>
</evidence>
<dbReference type="PROSITE" id="PS51257">
    <property type="entry name" value="PROKAR_LIPOPROTEIN"/>
    <property type="match status" value="1"/>
</dbReference>
<dbReference type="AlphaFoldDB" id="A0A5B2W514"/>
<dbReference type="InterPro" id="IPR011990">
    <property type="entry name" value="TPR-like_helical_dom_sf"/>
</dbReference>
<reference evidence="8 9" key="1">
    <citation type="submission" date="2019-09" db="EMBL/GenBank/DDBJ databases">
        <title>Chitinophaga ginsengihumi sp. nov., isolated from soil of ginseng rhizosphere.</title>
        <authorList>
            <person name="Lee J."/>
        </authorList>
    </citation>
    <scope>NUCLEOTIDE SEQUENCE [LARGE SCALE GENOMIC DNA]</scope>
    <source>
        <strain evidence="8 9">BN140078</strain>
    </source>
</reference>
<keyword evidence="5" id="KW-0998">Cell outer membrane</keyword>
<protein>
    <submittedName>
        <fullName evidence="8">RagB/SusD family nutrient uptake outer membrane protein</fullName>
    </submittedName>
</protein>
<evidence type="ECO:0000256" key="1">
    <source>
        <dbReference type="ARBA" id="ARBA00004442"/>
    </source>
</evidence>